<feature type="region of interest" description="Disordered" evidence="6">
    <location>
        <begin position="456"/>
        <end position="494"/>
    </location>
</feature>
<keyword evidence="7" id="KW-0472">Membrane</keyword>
<keyword evidence="2 5" id="KW-0378">Hydrolase</keyword>
<dbReference type="InterPro" id="IPR011545">
    <property type="entry name" value="DEAD/DEAH_box_helicase_dom"/>
</dbReference>
<evidence type="ECO:0000256" key="2">
    <source>
        <dbReference type="ARBA" id="ARBA00022801"/>
    </source>
</evidence>
<feature type="domain" description="Helicase ATP-binding" evidence="8">
    <location>
        <begin position="257"/>
        <end position="611"/>
    </location>
</feature>
<feature type="compositionally biased region" description="Low complexity" evidence="6">
    <location>
        <begin position="572"/>
        <end position="581"/>
    </location>
</feature>
<evidence type="ECO:0000256" key="7">
    <source>
        <dbReference type="SAM" id="Phobius"/>
    </source>
</evidence>
<dbReference type="SMART" id="SM00490">
    <property type="entry name" value="HELICc"/>
    <property type="match status" value="1"/>
</dbReference>
<feature type="compositionally biased region" description="Polar residues" evidence="6">
    <location>
        <begin position="66"/>
        <end position="75"/>
    </location>
</feature>
<gene>
    <name evidence="10" type="ORF">PAUS00366_LOCUS7587</name>
</gene>
<keyword evidence="7" id="KW-0812">Transmembrane</keyword>
<feature type="region of interest" description="Disordered" evidence="6">
    <location>
        <begin position="187"/>
        <end position="218"/>
    </location>
</feature>
<sequence length="946" mass="103465">MKSLRFVPRRRKSGMTRTMTTTILYGIFVVWAAAACLLLQLSMLISIVLVPEGMLTIPGVAAFSMPRQQQQKPSNNRSKKRRTGGSSSSSSSSKFNTGGGGNKNWYEKRKAGVRVASRGPKPPKWEREGDDLYSNINTIKNNGNDEAASNKSSNSNKDMTYGEARKLLRPFEGTVQTTTKMTTLKTRTREMEQNDNDAATDSTAAAPATPPPSKDDKPFLWGELPVGPVWKSRLVAAGYNTPTPIQVASYNALIRKTNTTSVNGNAVIAAATGSGKSLAYLLPFLATVSTNTKKQNKKNNLNRNGNNSKKQQTTKTTTALGKIWIMTPTMELAYQLQRTVDNVIVGGSNDDAKESSSKSGSNVLHVVEYDRAATKSKGGSTSNNESFSVSYPILADIIHKHYSYNDLDEEGDSDDNTNAVHQEPTFLAGTPKLFLQLRKEIKKVLATTSRLQSNVRFAKQRKARQMREAREGIPSSDDDNDNNNDSDDDDTSEQRQQLLYRSVALALKNNLKTLILDEVDRLLQTTTATARREHQTTKPLAQELLEALVWEYKPKASNANTHTPNRRRGGPPRRTSPTTTTTTLQIVCASATIGRALRRQLMYIVKAPSTDKAAILVTADVRTKKDAGLRKASLLPSNLKHSYGLLLQQKGKEENDKGDGNSNSGNGKSSATTSTTTTNAMVEALARTLLNQDQPAPSLVFPGAIGVEAVREYLENAGFRDIRGLSDLRTEKKNVDIASTTDSITTASAPVYVVKERLARGLDLPEIRTVVLMGVPSNAAAYAHLAGRTARQNAHGECVTLCWPREAPKLVSIAETLGLNQWNNCLNGNDDNDNSADHNSDSSDDAKPQSDGKDETTAKQKNDNLKNSNIQDKEEDPIAKQTQTMVTTTSDNDNEWDLSVMTKTAIKTKTVPELRKFLESKDMATKGLLKTALVDAIFSLKISTSE</sequence>
<feature type="region of interest" description="Disordered" evidence="6">
    <location>
        <begin position="652"/>
        <end position="675"/>
    </location>
</feature>
<dbReference type="Pfam" id="PF00271">
    <property type="entry name" value="Helicase_C"/>
    <property type="match status" value="1"/>
</dbReference>
<dbReference type="GO" id="GO:0003723">
    <property type="term" value="F:RNA binding"/>
    <property type="evidence" value="ECO:0007669"/>
    <property type="project" value="UniProtKB-UniRule"/>
</dbReference>
<dbReference type="EMBL" id="HBIX01010013">
    <property type="protein sequence ID" value="CAE0714835.1"/>
    <property type="molecule type" value="Transcribed_RNA"/>
</dbReference>
<keyword evidence="7" id="KW-1133">Transmembrane helix</keyword>
<dbReference type="InterPro" id="IPR001650">
    <property type="entry name" value="Helicase_C-like"/>
</dbReference>
<evidence type="ECO:0000256" key="3">
    <source>
        <dbReference type="ARBA" id="ARBA00022840"/>
    </source>
</evidence>
<evidence type="ECO:0000256" key="6">
    <source>
        <dbReference type="SAM" id="MobiDB-lite"/>
    </source>
</evidence>
<evidence type="ECO:0000256" key="4">
    <source>
        <dbReference type="ARBA" id="ARBA00022884"/>
    </source>
</evidence>
<comment type="similarity">
    <text evidence="5">Belongs to the DEAD box helicase family.</text>
</comment>
<dbReference type="InterPro" id="IPR027417">
    <property type="entry name" value="P-loop_NTPase"/>
</dbReference>
<dbReference type="PROSITE" id="PS51194">
    <property type="entry name" value="HELICASE_CTER"/>
    <property type="match status" value="1"/>
</dbReference>
<dbReference type="InterPro" id="IPR014001">
    <property type="entry name" value="Helicase_ATP-bd"/>
</dbReference>
<feature type="compositionally biased region" description="Acidic residues" evidence="6">
    <location>
        <begin position="476"/>
        <end position="491"/>
    </location>
</feature>
<feature type="compositionally biased region" description="Polar residues" evidence="6">
    <location>
        <begin position="880"/>
        <end position="891"/>
    </location>
</feature>
<feature type="region of interest" description="Disordered" evidence="6">
    <location>
        <begin position="65"/>
        <end position="158"/>
    </location>
</feature>
<dbReference type="Pfam" id="PF00270">
    <property type="entry name" value="DEAD"/>
    <property type="match status" value="1"/>
</dbReference>
<comment type="catalytic activity">
    <reaction evidence="5">
        <text>ATP + H2O = ADP + phosphate + H(+)</text>
        <dbReference type="Rhea" id="RHEA:13065"/>
        <dbReference type="ChEBI" id="CHEBI:15377"/>
        <dbReference type="ChEBI" id="CHEBI:15378"/>
        <dbReference type="ChEBI" id="CHEBI:30616"/>
        <dbReference type="ChEBI" id="CHEBI:43474"/>
        <dbReference type="ChEBI" id="CHEBI:456216"/>
        <dbReference type="EC" id="3.6.4.13"/>
    </reaction>
</comment>
<evidence type="ECO:0000259" key="9">
    <source>
        <dbReference type="PROSITE" id="PS51194"/>
    </source>
</evidence>
<evidence type="ECO:0000313" key="10">
    <source>
        <dbReference type="EMBL" id="CAE0714835.1"/>
    </source>
</evidence>
<feature type="transmembrane region" description="Helical" evidence="7">
    <location>
        <begin position="21"/>
        <end position="50"/>
    </location>
</feature>
<dbReference type="GO" id="GO:0016787">
    <property type="term" value="F:hydrolase activity"/>
    <property type="evidence" value="ECO:0007669"/>
    <property type="project" value="UniProtKB-KW"/>
</dbReference>
<comment type="domain">
    <text evidence="5">The Q motif is unique to and characteristic of the DEAD box family of RNA helicases and controls ATP binding and hydrolysis.</text>
</comment>
<dbReference type="AlphaFoldDB" id="A0A7S4AHB3"/>
<keyword evidence="5" id="KW-0347">Helicase</keyword>
<keyword evidence="4 5" id="KW-0694">RNA-binding</keyword>
<evidence type="ECO:0000256" key="5">
    <source>
        <dbReference type="RuleBase" id="RU365068"/>
    </source>
</evidence>
<feature type="region of interest" description="Disordered" evidence="6">
    <location>
        <begin position="828"/>
        <end position="891"/>
    </location>
</feature>
<feature type="domain" description="Helicase C-terminal" evidence="9">
    <location>
        <begin position="646"/>
        <end position="834"/>
    </location>
</feature>
<dbReference type="SUPFAM" id="SSF52540">
    <property type="entry name" value="P-loop containing nucleoside triphosphate hydrolases"/>
    <property type="match status" value="2"/>
</dbReference>
<accession>A0A7S4AHB3</accession>
<dbReference type="Gene3D" id="3.40.50.300">
    <property type="entry name" value="P-loop containing nucleotide triphosphate hydrolases"/>
    <property type="match status" value="2"/>
</dbReference>
<dbReference type="EC" id="3.6.4.13" evidence="5"/>
<feature type="compositionally biased region" description="Low complexity" evidence="6">
    <location>
        <begin position="196"/>
        <end position="207"/>
    </location>
</feature>
<proteinExistence type="inferred from homology"/>
<feature type="region of interest" description="Disordered" evidence="6">
    <location>
        <begin position="292"/>
        <end position="315"/>
    </location>
</feature>
<dbReference type="PROSITE" id="PS51192">
    <property type="entry name" value="HELICASE_ATP_BIND_1"/>
    <property type="match status" value="1"/>
</dbReference>
<feature type="compositionally biased region" description="Low complexity" evidence="6">
    <location>
        <begin position="298"/>
        <end position="315"/>
    </location>
</feature>
<dbReference type="GO" id="GO:0003724">
    <property type="term" value="F:RNA helicase activity"/>
    <property type="evidence" value="ECO:0007669"/>
    <property type="project" value="UniProtKB-EC"/>
</dbReference>
<feature type="compositionally biased region" description="Low complexity" evidence="6">
    <location>
        <begin position="84"/>
        <end position="96"/>
    </location>
</feature>
<comment type="function">
    <text evidence="5">RNA helicase.</text>
</comment>
<keyword evidence="3 5" id="KW-0067">ATP-binding</keyword>
<feature type="region of interest" description="Disordered" evidence="6">
    <location>
        <begin position="555"/>
        <end position="581"/>
    </location>
</feature>
<feature type="compositionally biased region" description="Low complexity" evidence="6">
    <location>
        <begin position="660"/>
        <end position="675"/>
    </location>
</feature>
<evidence type="ECO:0000259" key="8">
    <source>
        <dbReference type="PROSITE" id="PS51192"/>
    </source>
</evidence>
<name>A0A7S4AHB3_9STRA</name>
<reference evidence="10" key="1">
    <citation type="submission" date="2021-01" db="EMBL/GenBank/DDBJ databases">
        <authorList>
            <person name="Corre E."/>
            <person name="Pelletier E."/>
            <person name="Niang G."/>
            <person name="Scheremetjew M."/>
            <person name="Finn R."/>
            <person name="Kale V."/>
            <person name="Holt S."/>
            <person name="Cochrane G."/>
            <person name="Meng A."/>
            <person name="Brown T."/>
            <person name="Cohen L."/>
        </authorList>
    </citation>
    <scope>NUCLEOTIDE SEQUENCE</scope>
    <source>
        <strain evidence="10">10249 10 AB</strain>
    </source>
</reference>
<evidence type="ECO:0000256" key="1">
    <source>
        <dbReference type="ARBA" id="ARBA00022741"/>
    </source>
</evidence>
<keyword evidence="1 5" id="KW-0547">Nucleotide-binding</keyword>
<feature type="compositionally biased region" description="Polar residues" evidence="6">
    <location>
        <begin position="134"/>
        <end position="144"/>
    </location>
</feature>
<dbReference type="GO" id="GO:0005524">
    <property type="term" value="F:ATP binding"/>
    <property type="evidence" value="ECO:0007669"/>
    <property type="project" value="UniProtKB-UniRule"/>
</dbReference>
<dbReference type="PANTHER" id="PTHR24031">
    <property type="entry name" value="RNA HELICASE"/>
    <property type="match status" value="1"/>
</dbReference>
<protein>
    <recommendedName>
        <fullName evidence="5">ATP-dependent RNA helicase</fullName>
        <ecNumber evidence="5">3.6.4.13</ecNumber>
    </recommendedName>
</protein>
<feature type="compositionally biased region" description="Basic and acidic residues" evidence="6">
    <location>
        <begin position="835"/>
        <end position="864"/>
    </location>
</feature>
<dbReference type="SMART" id="SM00487">
    <property type="entry name" value="DEXDc"/>
    <property type="match status" value="1"/>
</dbReference>
<organism evidence="10">
    <name type="scientific">Pseudo-nitzschia australis</name>
    <dbReference type="NCBI Taxonomy" id="44445"/>
    <lineage>
        <taxon>Eukaryota</taxon>
        <taxon>Sar</taxon>
        <taxon>Stramenopiles</taxon>
        <taxon>Ochrophyta</taxon>
        <taxon>Bacillariophyta</taxon>
        <taxon>Bacillariophyceae</taxon>
        <taxon>Bacillariophycidae</taxon>
        <taxon>Bacillariales</taxon>
        <taxon>Bacillariaceae</taxon>
        <taxon>Pseudo-nitzschia</taxon>
    </lineage>
</organism>